<evidence type="ECO:0000313" key="4">
    <source>
        <dbReference type="Proteomes" id="UP000429211"/>
    </source>
</evidence>
<protein>
    <submittedName>
        <fullName evidence="2">MobC family plasmid mobilization relaxosome protein</fullName>
    </submittedName>
</protein>
<dbReference type="RefSeq" id="WP_034519963.1">
    <property type="nucleotide sequence ID" value="NZ_CACRSP010000014.1"/>
</dbReference>
<reference evidence="3" key="2">
    <citation type="submission" date="2019-11" db="EMBL/GenBank/DDBJ databases">
        <authorList>
            <person name="Feng L."/>
        </authorList>
    </citation>
    <scope>NUCLEOTIDE SEQUENCE</scope>
    <source>
        <strain evidence="3">BdentiumLFYP24</strain>
    </source>
</reference>
<organism evidence="3">
    <name type="scientific">Bifidobacterium dentium</name>
    <dbReference type="NCBI Taxonomy" id="1689"/>
    <lineage>
        <taxon>Bacteria</taxon>
        <taxon>Bacillati</taxon>
        <taxon>Actinomycetota</taxon>
        <taxon>Actinomycetes</taxon>
        <taxon>Bifidobacteriales</taxon>
        <taxon>Bifidobacteriaceae</taxon>
        <taxon>Bifidobacterium</taxon>
    </lineage>
</organism>
<proteinExistence type="predicted"/>
<accession>A0A6N2URZ2</accession>
<dbReference type="EMBL" id="CACRSP010000014">
    <property type="protein sequence ID" value="VYT18991.1"/>
    <property type="molecule type" value="Genomic_DNA"/>
</dbReference>
<evidence type="ECO:0000313" key="3">
    <source>
        <dbReference type="EMBL" id="VYT18991.1"/>
    </source>
</evidence>
<reference evidence="2 4" key="1">
    <citation type="journal article" date="2019" name="Nat. Med.">
        <title>A library of human gut bacterial isolates paired with longitudinal multiomics data enables mechanistic microbiome research.</title>
        <authorList>
            <person name="Poyet M."/>
            <person name="Groussin M."/>
            <person name="Gibbons S.M."/>
            <person name="Avila-Pacheco J."/>
            <person name="Jiang X."/>
            <person name="Kearney S.M."/>
            <person name="Perrotta A.R."/>
            <person name="Berdy B."/>
            <person name="Zhao S."/>
            <person name="Lieberman T.D."/>
            <person name="Swanson P.K."/>
            <person name="Smith M."/>
            <person name="Roesemann S."/>
            <person name="Alexander J.E."/>
            <person name="Rich S.A."/>
            <person name="Livny J."/>
            <person name="Vlamakis H."/>
            <person name="Clish C."/>
            <person name="Bullock K."/>
            <person name="Deik A."/>
            <person name="Scott J."/>
            <person name="Pierce K.A."/>
            <person name="Xavier R.J."/>
            <person name="Alm E.J."/>
        </authorList>
    </citation>
    <scope>NUCLEOTIDE SEQUENCE [LARGE SCALE GENOMIC DNA]</scope>
    <source>
        <strain evidence="2 4">BIOML-A2</strain>
    </source>
</reference>
<evidence type="ECO:0000256" key="1">
    <source>
        <dbReference type="SAM" id="MobiDB-lite"/>
    </source>
</evidence>
<dbReference type="EMBL" id="WDPD01000013">
    <property type="protein sequence ID" value="KAB7459577.1"/>
    <property type="molecule type" value="Genomic_DNA"/>
</dbReference>
<sequence length="137" mass="15273">MTNNGSKRKRPKRTGQTRGRQIHIRVSDREFEGIRAAADAKGVGISRYLVEAHEACRDLESARKECETGPVVRQLESIRSEIWRIGHNVNQIARNTNRDMAAGPEDEYSAVKAVKDCARLLVEAADIVRGLDGQTCD</sequence>
<dbReference type="AlphaFoldDB" id="A0A6N2URZ2"/>
<name>A0A6N2URZ2_9BIFI</name>
<evidence type="ECO:0000313" key="2">
    <source>
        <dbReference type="EMBL" id="KAB7459577.1"/>
    </source>
</evidence>
<gene>
    <name evidence="3" type="ORF">BDLFYP24_00465</name>
    <name evidence="2" type="ORF">GBB04_09730</name>
</gene>
<dbReference type="Proteomes" id="UP000429211">
    <property type="component" value="Unassembled WGS sequence"/>
</dbReference>
<feature type="region of interest" description="Disordered" evidence="1">
    <location>
        <begin position="1"/>
        <end position="20"/>
    </location>
</feature>